<dbReference type="SUPFAM" id="SSF48403">
    <property type="entry name" value="Ankyrin repeat"/>
    <property type="match status" value="1"/>
</dbReference>
<evidence type="ECO:0000259" key="4">
    <source>
        <dbReference type="Pfam" id="PF13924"/>
    </source>
</evidence>
<dbReference type="EMBL" id="CP157199">
    <property type="protein sequence ID" value="XBG61622.1"/>
    <property type="molecule type" value="Genomic_DNA"/>
</dbReference>
<dbReference type="Gene3D" id="1.25.40.20">
    <property type="entry name" value="Ankyrin repeat-containing domain"/>
    <property type="match status" value="2"/>
</dbReference>
<accession>A0AAU7BTK3</accession>
<feature type="repeat" description="ANK" evidence="3">
    <location>
        <begin position="230"/>
        <end position="262"/>
    </location>
</feature>
<dbReference type="PANTHER" id="PTHR24171:SF8">
    <property type="entry name" value="BRCA1-ASSOCIATED RING DOMAIN PROTEIN 1"/>
    <property type="match status" value="1"/>
</dbReference>
<keyword evidence="2 3" id="KW-0040">ANK repeat</keyword>
<protein>
    <submittedName>
        <fullName evidence="5">Ankyrin repeat domain-containing protein</fullName>
    </submittedName>
</protein>
<proteinExistence type="predicted"/>
<feature type="repeat" description="ANK" evidence="3">
    <location>
        <begin position="32"/>
        <end position="64"/>
    </location>
</feature>
<feature type="repeat" description="ANK" evidence="3">
    <location>
        <begin position="298"/>
        <end position="330"/>
    </location>
</feature>
<evidence type="ECO:0000256" key="2">
    <source>
        <dbReference type="ARBA" id="ARBA00023043"/>
    </source>
</evidence>
<feature type="repeat" description="ANK" evidence="3">
    <location>
        <begin position="197"/>
        <end position="229"/>
    </location>
</feature>
<dbReference type="PROSITE" id="PS50088">
    <property type="entry name" value="ANK_REPEAT"/>
    <property type="match status" value="5"/>
</dbReference>
<dbReference type="RefSeq" id="WP_347924298.1">
    <property type="nucleotide sequence ID" value="NZ_CP157199.1"/>
</dbReference>
<dbReference type="PANTHER" id="PTHR24171">
    <property type="entry name" value="ANKYRIN REPEAT DOMAIN-CONTAINING PROTEIN 39-RELATED"/>
    <property type="match status" value="1"/>
</dbReference>
<gene>
    <name evidence="5" type="ORF">ABGB03_01645</name>
</gene>
<dbReference type="PROSITE" id="PS50297">
    <property type="entry name" value="ANK_REP_REGION"/>
    <property type="match status" value="4"/>
</dbReference>
<dbReference type="InterPro" id="IPR024311">
    <property type="entry name" value="Lipocalin-like"/>
</dbReference>
<dbReference type="Pfam" id="PF12796">
    <property type="entry name" value="Ank_2"/>
    <property type="match status" value="3"/>
</dbReference>
<dbReference type="SMART" id="SM00248">
    <property type="entry name" value="ANK"/>
    <property type="match status" value="8"/>
</dbReference>
<evidence type="ECO:0000313" key="5">
    <source>
        <dbReference type="EMBL" id="XBG61622.1"/>
    </source>
</evidence>
<feature type="repeat" description="ANK" evidence="3">
    <location>
        <begin position="67"/>
        <end position="99"/>
    </location>
</feature>
<sequence>MKLINSIIICLVFIIQVNGQTTEEGLNQFDSEGKTRLIKAVSNKEFDKVKTLLQKGADVNLAEKDGLKGTALMYAVSTGDKLLCQLLLEHDANINQLDVNKDHALNWATFYGYVDIMSLLIKEGTNLSLKSKHGTAVDVALRLWHHDSVANIFRSTSLAQLITKDENKFLKAIKSENYNVFKKLLEKGVSPNLKDGIGIPIMQLASQKGDKKMIEFLVGYGADVNILNRVGQTPLTWASRFKHLEVVKYLLESGADSNKTDHKYQLTSLIGAAIGGDVSIGKLLINSKAQINHKDVINNASPLHWAIFYGNTDFAEFLINNGANYHEKALEENMYSAYDMVKNYKNEKLIRLIEEKDLQKEKAKLLGSWKVKEIHYQYSDTTYIMKTKDYGRFIFSKNSYALMYNPRMQKRVPFKNLSKPDQDEINNAFGSIVFNTGSYSINNHVIETQADIAKVPGFEGGKQFYKLHFNLEEELELIMFDETYPNGNKPEWFEKLKVKFILIKE</sequence>
<dbReference type="GO" id="GO:0004842">
    <property type="term" value="F:ubiquitin-protein transferase activity"/>
    <property type="evidence" value="ECO:0007669"/>
    <property type="project" value="TreeGrafter"/>
</dbReference>
<dbReference type="Pfam" id="PF13924">
    <property type="entry name" value="Lipocalin_5"/>
    <property type="match status" value="1"/>
</dbReference>
<name>A0AAU7BTK3_9FLAO</name>
<dbReference type="InterPro" id="IPR036770">
    <property type="entry name" value="Ankyrin_rpt-contain_sf"/>
</dbReference>
<organism evidence="5">
    <name type="scientific">Pontimicrobium sp. SW4</name>
    <dbReference type="NCBI Taxonomy" id="3153519"/>
    <lineage>
        <taxon>Bacteria</taxon>
        <taxon>Pseudomonadati</taxon>
        <taxon>Bacteroidota</taxon>
        <taxon>Flavobacteriia</taxon>
        <taxon>Flavobacteriales</taxon>
        <taxon>Flavobacteriaceae</taxon>
        <taxon>Pontimicrobium</taxon>
    </lineage>
</organism>
<evidence type="ECO:0000256" key="1">
    <source>
        <dbReference type="ARBA" id="ARBA00022737"/>
    </source>
</evidence>
<keyword evidence="1" id="KW-0677">Repeat</keyword>
<dbReference type="GO" id="GO:0085020">
    <property type="term" value="P:protein K6-linked ubiquitination"/>
    <property type="evidence" value="ECO:0007669"/>
    <property type="project" value="TreeGrafter"/>
</dbReference>
<dbReference type="AlphaFoldDB" id="A0AAU7BTK3"/>
<feature type="domain" description="Lipocalin-like" evidence="4">
    <location>
        <begin position="367"/>
        <end position="477"/>
    </location>
</feature>
<dbReference type="InterPro" id="IPR002110">
    <property type="entry name" value="Ankyrin_rpt"/>
</dbReference>
<reference evidence="5" key="1">
    <citation type="submission" date="2024-05" db="EMBL/GenBank/DDBJ databases">
        <title>Pontimicrobium maritimus sp. nov., isolated form sea water.</title>
        <authorList>
            <person name="Muhammad N."/>
            <person name="Vuong T.Q."/>
            <person name="Han H.L."/>
            <person name="Kim S.-G."/>
        </authorList>
    </citation>
    <scope>NUCLEOTIDE SEQUENCE</scope>
    <source>
        <strain evidence="5">SW4</strain>
    </source>
</reference>
<evidence type="ECO:0000256" key="3">
    <source>
        <dbReference type="PROSITE-ProRule" id="PRU00023"/>
    </source>
</evidence>